<protein>
    <submittedName>
        <fullName evidence="1">Uncharacterized protein</fullName>
    </submittedName>
</protein>
<dbReference type="AlphaFoldDB" id="A0A6I2QXC1"/>
<sequence length="86" mass="9745">MTEAIIVAIITGGLALLGTIYSSNKTTQAMNAKLDRQQAVTETKLEDLTREVREHNNFAKRMPVVEEQIKVINHRISDLEEFHKPV</sequence>
<accession>A0A6I2QXC1</accession>
<gene>
    <name evidence="1" type="ORF">GKE97_04750</name>
</gene>
<dbReference type="RefSeq" id="WP_172697272.1">
    <property type="nucleotide sequence ID" value="NZ_JADPCY010000006.1"/>
</dbReference>
<dbReference type="Proteomes" id="UP000434475">
    <property type="component" value="Unassembled WGS sequence"/>
</dbReference>
<dbReference type="EMBL" id="WKPR01000004">
    <property type="protein sequence ID" value="MSB18824.1"/>
    <property type="molecule type" value="Genomic_DNA"/>
</dbReference>
<evidence type="ECO:0000313" key="1">
    <source>
        <dbReference type="EMBL" id="MSB18824.1"/>
    </source>
</evidence>
<name>A0A6I2QXC1_FLAPL</name>
<proteinExistence type="predicted"/>
<reference evidence="1 2" key="1">
    <citation type="journal article" date="2019" name="Nat. Med.">
        <title>A library of human gut bacterial isolates paired with longitudinal multiomics data enables mechanistic microbiome research.</title>
        <authorList>
            <person name="Poyet M."/>
            <person name="Groussin M."/>
            <person name="Gibbons S.M."/>
            <person name="Avila-Pacheco J."/>
            <person name="Jiang X."/>
            <person name="Kearney S.M."/>
            <person name="Perrotta A.R."/>
            <person name="Berdy B."/>
            <person name="Zhao S."/>
            <person name="Lieberman T.D."/>
            <person name="Swanson P.K."/>
            <person name="Smith M."/>
            <person name="Roesemann S."/>
            <person name="Alexander J.E."/>
            <person name="Rich S.A."/>
            <person name="Livny J."/>
            <person name="Vlamakis H."/>
            <person name="Clish C."/>
            <person name="Bullock K."/>
            <person name="Deik A."/>
            <person name="Scott J."/>
            <person name="Pierce K.A."/>
            <person name="Xavier R.J."/>
            <person name="Alm E.J."/>
        </authorList>
    </citation>
    <scope>NUCLEOTIDE SEQUENCE [LARGE SCALE GENOMIC DNA]</scope>
    <source>
        <strain evidence="1 2">BIOML-A2</strain>
    </source>
</reference>
<comment type="caution">
    <text evidence="1">The sequence shown here is derived from an EMBL/GenBank/DDBJ whole genome shotgun (WGS) entry which is preliminary data.</text>
</comment>
<organism evidence="1 2">
    <name type="scientific">Flavonifractor plautii</name>
    <name type="common">Fusobacterium plautii</name>
    <dbReference type="NCBI Taxonomy" id="292800"/>
    <lineage>
        <taxon>Bacteria</taxon>
        <taxon>Bacillati</taxon>
        <taxon>Bacillota</taxon>
        <taxon>Clostridia</taxon>
        <taxon>Eubacteriales</taxon>
        <taxon>Oscillospiraceae</taxon>
        <taxon>Flavonifractor</taxon>
    </lineage>
</organism>
<evidence type="ECO:0000313" key="2">
    <source>
        <dbReference type="Proteomes" id="UP000434475"/>
    </source>
</evidence>